<evidence type="ECO:0000259" key="1">
    <source>
        <dbReference type="Pfam" id="PF01541"/>
    </source>
</evidence>
<dbReference type="EMBL" id="BSEL01000007">
    <property type="protein sequence ID" value="GLJ69736.1"/>
    <property type="molecule type" value="Genomic_DNA"/>
</dbReference>
<name>A0ABQ5T3J6_9ACTN</name>
<feature type="domain" description="GIY-YIG" evidence="1">
    <location>
        <begin position="196"/>
        <end position="284"/>
    </location>
</feature>
<dbReference type="Pfam" id="PF01541">
    <property type="entry name" value="GIY-YIG"/>
    <property type="match status" value="1"/>
</dbReference>
<dbReference type="InterPro" id="IPR035901">
    <property type="entry name" value="GIY-YIG_endonuc_sf"/>
</dbReference>
<dbReference type="RefSeq" id="WP_229788114.1">
    <property type="nucleotide sequence ID" value="NZ_BMRK01000032.1"/>
</dbReference>
<reference evidence="2" key="1">
    <citation type="journal article" date="2014" name="Int. J. Syst. Evol. Microbiol.">
        <title>Complete genome of a new Firmicutes species belonging to the dominant human colonic microbiota ('Ruminococcus bicirculans') reveals two chromosomes and a selective capacity to utilize plant glucans.</title>
        <authorList>
            <consortium name="NISC Comparative Sequencing Program"/>
            <person name="Wegmann U."/>
            <person name="Louis P."/>
            <person name="Goesmann A."/>
            <person name="Henrissat B."/>
            <person name="Duncan S.H."/>
            <person name="Flint H.J."/>
        </authorList>
    </citation>
    <scope>NUCLEOTIDE SEQUENCE</scope>
    <source>
        <strain evidence="2">VKM Ac-1246</strain>
    </source>
</reference>
<dbReference type="CDD" id="cd10446">
    <property type="entry name" value="GIY-YIG_unchar_1"/>
    <property type="match status" value="1"/>
</dbReference>
<dbReference type="InterPro" id="IPR000305">
    <property type="entry name" value="GIY-YIG_endonuc"/>
</dbReference>
<gene>
    <name evidence="2" type="ORF">GCM10017579_37720</name>
</gene>
<evidence type="ECO:0000313" key="2">
    <source>
        <dbReference type="EMBL" id="GLJ69736.1"/>
    </source>
</evidence>
<proteinExistence type="predicted"/>
<dbReference type="Proteomes" id="UP001142292">
    <property type="component" value="Unassembled WGS sequence"/>
</dbReference>
<dbReference type="Gene3D" id="3.40.1440.10">
    <property type="entry name" value="GIY-YIG endonuclease"/>
    <property type="match status" value="1"/>
</dbReference>
<reference evidence="2" key="2">
    <citation type="submission" date="2023-01" db="EMBL/GenBank/DDBJ databases">
        <authorList>
            <person name="Sun Q."/>
            <person name="Evtushenko L."/>
        </authorList>
    </citation>
    <scope>NUCLEOTIDE SEQUENCE</scope>
    <source>
        <strain evidence="2">VKM Ac-1246</strain>
    </source>
</reference>
<organism evidence="2 3">
    <name type="scientific">Nocardioides luteus</name>
    <dbReference type="NCBI Taxonomy" id="1844"/>
    <lineage>
        <taxon>Bacteria</taxon>
        <taxon>Bacillati</taxon>
        <taxon>Actinomycetota</taxon>
        <taxon>Actinomycetes</taxon>
        <taxon>Propionibacteriales</taxon>
        <taxon>Nocardioidaceae</taxon>
        <taxon>Nocardioides</taxon>
    </lineage>
</organism>
<accession>A0ABQ5T3J6</accession>
<evidence type="ECO:0000313" key="3">
    <source>
        <dbReference type="Proteomes" id="UP001142292"/>
    </source>
</evidence>
<protein>
    <recommendedName>
        <fullName evidence="1">GIY-YIG domain-containing protein</fullName>
    </recommendedName>
</protein>
<sequence>MTIPASSGPFELNLSHVLSAAHVSDSASVLLVRHTYSPDGLRGPADLTVEKVVAYTREQDLRNKVPASPPGLWLTFIADGGRRSRLLAVYENHGQVDAPDHVPWRRAQERRWFDLRPSALLANLEQRLVVEWTSDTINWAKLGNAAMAMRVVEIADPETVPFPGYERFVIDFPTLQAVIEDSRYAAWRAALAAVQGIYLIADKRTGRLYVGKADGSERFLGRWSAYARDGHGGNLGLKALAAADTSHAEDFVFSILRVFDPTTPAAEIDAAESHYKQALLTRIHGYNHN</sequence>
<keyword evidence="3" id="KW-1185">Reference proteome</keyword>
<comment type="caution">
    <text evidence="2">The sequence shown here is derived from an EMBL/GenBank/DDBJ whole genome shotgun (WGS) entry which is preliminary data.</text>
</comment>
<dbReference type="SUPFAM" id="SSF82771">
    <property type="entry name" value="GIY-YIG endonuclease"/>
    <property type="match status" value="1"/>
</dbReference>